<proteinExistence type="predicted"/>
<accession>A0AC59YWP2</accession>
<dbReference type="EMBL" id="OX596104">
    <property type="protein sequence ID" value="CAN0039347.1"/>
    <property type="molecule type" value="Genomic_DNA"/>
</dbReference>
<reference evidence="1" key="2">
    <citation type="submission" date="2025-03" db="EMBL/GenBank/DDBJ databases">
        <authorList>
            <consortium name="ELIXIR-Norway"/>
            <consortium name="Elixir Norway"/>
        </authorList>
    </citation>
    <scope>NUCLEOTIDE SEQUENCE</scope>
</reference>
<name>A0AC59YWP2_RANTA</name>
<reference evidence="1" key="1">
    <citation type="submission" date="2023-05" db="EMBL/GenBank/DDBJ databases">
        <authorList>
            <consortium name="ELIXIR-Norway"/>
        </authorList>
    </citation>
    <scope>NUCLEOTIDE SEQUENCE</scope>
</reference>
<evidence type="ECO:0000313" key="1">
    <source>
        <dbReference type="EMBL" id="CAN0039347.1"/>
    </source>
</evidence>
<organism evidence="1 2">
    <name type="scientific">Rangifer tarandus platyrhynchus</name>
    <name type="common">Svalbard reindeer</name>
    <dbReference type="NCBI Taxonomy" id="3082113"/>
    <lineage>
        <taxon>Eukaryota</taxon>
        <taxon>Metazoa</taxon>
        <taxon>Chordata</taxon>
        <taxon>Craniata</taxon>
        <taxon>Vertebrata</taxon>
        <taxon>Euteleostomi</taxon>
        <taxon>Mammalia</taxon>
        <taxon>Eutheria</taxon>
        <taxon>Laurasiatheria</taxon>
        <taxon>Artiodactyla</taxon>
        <taxon>Ruminantia</taxon>
        <taxon>Pecora</taxon>
        <taxon>Cervidae</taxon>
        <taxon>Odocoileinae</taxon>
        <taxon>Rangifer</taxon>
    </lineage>
</organism>
<sequence>MSRAVTRQSPSEQRPGPAPRSSSPALVSGDPVPVQNGQGSTQHAGILSPLAEPSHEDLLTLARSDPAASLRDQASVDGIPAPETCPAEAPASRLTIKGKMSLGGPPGGPGNTVIRAAPGLAQLSIEPGVSWGRPPPTGLHQRALPAPQRCDLQMIDTTARACLGAPGTPPPLGMQVKEADDVLETLHQTHSELDFHSISRASWRSLYNSKALKPVGSCERPGPLSLHIYSFQTYKSSPGLQAPRAKPWKCGAESMPIPAHQEAVI</sequence>
<protein>
    <submittedName>
        <fullName evidence="1">Uncharacterized protein</fullName>
    </submittedName>
</protein>
<evidence type="ECO:0000313" key="2">
    <source>
        <dbReference type="Proteomes" id="UP001162501"/>
    </source>
</evidence>
<dbReference type="Proteomes" id="UP001162501">
    <property type="component" value="Chromosome 20"/>
</dbReference>
<gene>
    <name evidence="1" type="ORF">MRATA1EN22A_LOCUS11135</name>
</gene>